<dbReference type="RefSeq" id="XP_067483459.1">
    <property type="nucleotide sequence ID" value="XM_067624256.1"/>
</dbReference>
<dbReference type="GeneID" id="93576744"/>
<dbReference type="AlphaFoldDB" id="A0A1L9UX76"/>
<accession>A0A1L9UX76</accession>
<reference evidence="3" key="1">
    <citation type="journal article" date="2017" name="Genome Biol.">
        <title>Comparative genomics reveals high biological diversity and specific adaptations in the industrially and medically important fungal genus Aspergillus.</title>
        <authorList>
            <person name="de Vries R.P."/>
            <person name="Riley R."/>
            <person name="Wiebenga A."/>
            <person name="Aguilar-Osorio G."/>
            <person name="Amillis S."/>
            <person name="Uchima C.A."/>
            <person name="Anderluh G."/>
            <person name="Asadollahi M."/>
            <person name="Askin M."/>
            <person name="Barry K."/>
            <person name="Battaglia E."/>
            <person name="Bayram O."/>
            <person name="Benocci T."/>
            <person name="Braus-Stromeyer S.A."/>
            <person name="Caldana C."/>
            <person name="Canovas D."/>
            <person name="Cerqueira G.C."/>
            <person name="Chen F."/>
            <person name="Chen W."/>
            <person name="Choi C."/>
            <person name="Clum A."/>
            <person name="Dos Santos R.A."/>
            <person name="Damasio A.R."/>
            <person name="Diallinas G."/>
            <person name="Emri T."/>
            <person name="Fekete E."/>
            <person name="Flipphi M."/>
            <person name="Freyberg S."/>
            <person name="Gallo A."/>
            <person name="Gournas C."/>
            <person name="Habgood R."/>
            <person name="Hainaut M."/>
            <person name="Harispe M.L."/>
            <person name="Henrissat B."/>
            <person name="Hilden K.S."/>
            <person name="Hope R."/>
            <person name="Hossain A."/>
            <person name="Karabika E."/>
            <person name="Karaffa L."/>
            <person name="Karanyi Z."/>
            <person name="Krasevec N."/>
            <person name="Kuo A."/>
            <person name="Kusch H."/>
            <person name="LaButti K."/>
            <person name="Lagendijk E.L."/>
            <person name="Lapidus A."/>
            <person name="Levasseur A."/>
            <person name="Lindquist E."/>
            <person name="Lipzen A."/>
            <person name="Logrieco A.F."/>
            <person name="MacCabe A."/>
            <person name="Maekelae M.R."/>
            <person name="Malavazi I."/>
            <person name="Melin P."/>
            <person name="Meyer V."/>
            <person name="Mielnichuk N."/>
            <person name="Miskei M."/>
            <person name="Molnar A.P."/>
            <person name="Mule G."/>
            <person name="Ngan C.Y."/>
            <person name="Orejas M."/>
            <person name="Orosz E."/>
            <person name="Ouedraogo J.P."/>
            <person name="Overkamp K.M."/>
            <person name="Park H.-S."/>
            <person name="Perrone G."/>
            <person name="Piumi F."/>
            <person name="Punt P.J."/>
            <person name="Ram A.F."/>
            <person name="Ramon A."/>
            <person name="Rauscher S."/>
            <person name="Record E."/>
            <person name="Riano-Pachon D.M."/>
            <person name="Robert V."/>
            <person name="Roehrig J."/>
            <person name="Ruller R."/>
            <person name="Salamov A."/>
            <person name="Salih N.S."/>
            <person name="Samson R.A."/>
            <person name="Sandor E."/>
            <person name="Sanguinetti M."/>
            <person name="Schuetze T."/>
            <person name="Sepcic K."/>
            <person name="Shelest E."/>
            <person name="Sherlock G."/>
            <person name="Sophianopoulou V."/>
            <person name="Squina F.M."/>
            <person name="Sun H."/>
            <person name="Susca A."/>
            <person name="Todd R.B."/>
            <person name="Tsang A."/>
            <person name="Unkles S.E."/>
            <person name="van de Wiele N."/>
            <person name="van Rossen-Uffink D."/>
            <person name="Oliveira J.V."/>
            <person name="Vesth T.C."/>
            <person name="Visser J."/>
            <person name="Yu J.-H."/>
            <person name="Zhou M."/>
            <person name="Andersen M.R."/>
            <person name="Archer D.B."/>
            <person name="Baker S.E."/>
            <person name="Benoit I."/>
            <person name="Brakhage A.A."/>
            <person name="Braus G.H."/>
            <person name="Fischer R."/>
            <person name="Frisvad J.C."/>
            <person name="Goldman G.H."/>
            <person name="Houbraken J."/>
            <person name="Oakley B."/>
            <person name="Pocsi I."/>
            <person name="Scazzocchio C."/>
            <person name="Seiboth B."/>
            <person name="vanKuyk P.A."/>
            <person name="Wortman J."/>
            <person name="Dyer P.S."/>
            <person name="Grigoriev I.V."/>
        </authorList>
    </citation>
    <scope>NUCLEOTIDE SEQUENCE [LARGE SCALE GENOMIC DNA]</scope>
    <source>
        <strain evidence="3">CBS 101740 / IMI 381727 / IBT 21946</strain>
    </source>
</reference>
<proteinExistence type="predicted"/>
<evidence type="ECO:0000256" key="1">
    <source>
        <dbReference type="SAM" id="SignalP"/>
    </source>
</evidence>
<dbReference type="EMBL" id="KV878680">
    <property type="protein sequence ID" value="OJJ76212.1"/>
    <property type="molecule type" value="Genomic_DNA"/>
</dbReference>
<keyword evidence="3" id="KW-1185">Reference proteome</keyword>
<feature type="signal peptide" evidence="1">
    <location>
        <begin position="1"/>
        <end position="18"/>
    </location>
</feature>
<sequence>MDITGAITLHLILGTSLALSISGESTANGSLQTCSSQIAYTNSGRFMVVRGSETNDYSELTSDGDLEMRSAALEWCCNCAAVVPHQR</sequence>
<feature type="chain" id="PRO_5012996361" description="Pectate lyase" evidence="1">
    <location>
        <begin position="19"/>
        <end position="87"/>
    </location>
</feature>
<dbReference type="VEuPathDB" id="FungiDB:ASPBRDRAFT_400075"/>
<evidence type="ECO:0000313" key="2">
    <source>
        <dbReference type="EMBL" id="OJJ76212.1"/>
    </source>
</evidence>
<protein>
    <recommendedName>
        <fullName evidence="4">Pectate lyase</fullName>
    </recommendedName>
</protein>
<evidence type="ECO:0008006" key="4">
    <source>
        <dbReference type="Google" id="ProtNLM"/>
    </source>
</evidence>
<dbReference type="Proteomes" id="UP000184499">
    <property type="component" value="Unassembled WGS sequence"/>
</dbReference>
<evidence type="ECO:0000313" key="3">
    <source>
        <dbReference type="Proteomes" id="UP000184499"/>
    </source>
</evidence>
<name>A0A1L9UX76_ASPBC</name>
<organism evidence="2 3">
    <name type="scientific">Aspergillus brasiliensis (strain CBS 101740 / IMI 381727 / IBT 21946)</name>
    <dbReference type="NCBI Taxonomy" id="767769"/>
    <lineage>
        <taxon>Eukaryota</taxon>
        <taxon>Fungi</taxon>
        <taxon>Dikarya</taxon>
        <taxon>Ascomycota</taxon>
        <taxon>Pezizomycotina</taxon>
        <taxon>Eurotiomycetes</taxon>
        <taxon>Eurotiomycetidae</taxon>
        <taxon>Eurotiales</taxon>
        <taxon>Aspergillaceae</taxon>
        <taxon>Aspergillus</taxon>
        <taxon>Aspergillus subgen. Circumdati</taxon>
    </lineage>
</organism>
<keyword evidence="1" id="KW-0732">Signal</keyword>
<gene>
    <name evidence="2" type="ORF">ASPBRDRAFT_400075</name>
</gene>